<evidence type="ECO:0000313" key="7">
    <source>
        <dbReference type="EMBL" id="GLH69123.1"/>
    </source>
</evidence>
<dbReference type="Pfam" id="PF03783">
    <property type="entry name" value="CsgG"/>
    <property type="match status" value="1"/>
</dbReference>
<reference evidence="7 8" key="1">
    <citation type="journal article" date="2023" name="Antonie Van Leeuwenhoek">
        <title>Mesoterricola silvestris gen. nov., sp. nov., Mesoterricola sediminis sp. nov., Geothrix oryzae sp. nov., Geothrix edaphica sp. nov., Geothrix rubra sp. nov., and Geothrix limicola sp. nov., six novel members of Acidobacteriota isolated from soils.</title>
        <authorList>
            <person name="Itoh H."/>
            <person name="Sugisawa Y."/>
            <person name="Mise K."/>
            <person name="Xu Z."/>
            <person name="Kuniyasu M."/>
            <person name="Ushijima N."/>
            <person name="Kawano K."/>
            <person name="Kobayashi E."/>
            <person name="Shiratori Y."/>
            <person name="Masuda Y."/>
            <person name="Senoo K."/>
        </authorList>
    </citation>
    <scope>NUCLEOTIDE SEQUENCE [LARGE SCALE GENOMIC DNA]</scope>
    <source>
        <strain evidence="7 8">Red803</strain>
    </source>
</reference>
<keyword evidence="3" id="KW-0472">Membrane</keyword>
<sequence>MRLSKLLAVTASLLVLAMPAFAQKRLSKEEKAKLPRIAILEFKAAPDAWHGWRFGGWGNQMGTISNQLRDLFTTEIMEKGHGKIRVIERERLQEIRDELNFQQSGEVDTSTVQKIGKLLGVKYVMTGKVTRFAYKESGISGGWGLGALVGKVTGNGLAGAVAGDMHLKKASFTGRLDIRLIEVETGEILGAWKDEDKLSDTSVKVAGTGTEVQYDEELVNKVFEPIVQRITPKLIRATGIANADSDE</sequence>
<evidence type="ECO:0000256" key="6">
    <source>
        <dbReference type="SAM" id="SignalP"/>
    </source>
</evidence>
<accession>A0ABQ5Q3B8</accession>
<evidence type="ECO:0000256" key="2">
    <source>
        <dbReference type="ARBA" id="ARBA00022729"/>
    </source>
</evidence>
<keyword evidence="1" id="KW-1003">Cell membrane</keyword>
<dbReference type="Gene3D" id="3.40.50.10610">
    <property type="entry name" value="ABC-type transport auxiliary lipoprotein component"/>
    <property type="match status" value="1"/>
</dbReference>
<evidence type="ECO:0000256" key="4">
    <source>
        <dbReference type="ARBA" id="ARBA00023139"/>
    </source>
</evidence>
<evidence type="ECO:0000256" key="1">
    <source>
        <dbReference type="ARBA" id="ARBA00022475"/>
    </source>
</evidence>
<evidence type="ECO:0008006" key="9">
    <source>
        <dbReference type="Google" id="ProtNLM"/>
    </source>
</evidence>
<evidence type="ECO:0000256" key="3">
    <source>
        <dbReference type="ARBA" id="ARBA00023136"/>
    </source>
</evidence>
<keyword evidence="8" id="KW-1185">Reference proteome</keyword>
<dbReference type="RefSeq" id="WP_285722913.1">
    <property type="nucleotide sequence ID" value="NZ_BSDD01000001.1"/>
</dbReference>
<dbReference type="PANTHER" id="PTHR41164">
    <property type="entry name" value="CURLI PRODUCTION ASSEMBLY/TRANSPORT COMPONENT CSGG"/>
    <property type="match status" value="1"/>
</dbReference>
<dbReference type="InterPro" id="IPR005534">
    <property type="entry name" value="Curli_assmbl/transp-comp_CsgG"/>
</dbReference>
<dbReference type="EMBL" id="BSDD01000001">
    <property type="protein sequence ID" value="GLH69123.1"/>
    <property type="molecule type" value="Genomic_DNA"/>
</dbReference>
<gene>
    <name evidence="7" type="ORF">GETHPA_06560</name>
</gene>
<keyword evidence="4" id="KW-0564">Palmitate</keyword>
<keyword evidence="2 6" id="KW-0732">Signal</keyword>
<feature type="chain" id="PRO_5046850457" description="Curli production assembly/transport component CsgG" evidence="6">
    <location>
        <begin position="23"/>
        <end position="247"/>
    </location>
</feature>
<evidence type="ECO:0000256" key="5">
    <source>
        <dbReference type="ARBA" id="ARBA00023288"/>
    </source>
</evidence>
<name>A0ABQ5Q3B8_9BACT</name>
<organism evidence="7 8">
    <name type="scientific">Geothrix rubra</name>
    <dbReference type="NCBI Taxonomy" id="2927977"/>
    <lineage>
        <taxon>Bacteria</taxon>
        <taxon>Pseudomonadati</taxon>
        <taxon>Acidobacteriota</taxon>
        <taxon>Holophagae</taxon>
        <taxon>Holophagales</taxon>
        <taxon>Holophagaceae</taxon>
        <taxon>Geothrix</taxon>
    </lineage>
</organism>
<dbReference type="Proteomes" id="UP001165089">
    <property type="component" value="Unassembled WGS sequence"/>
</dbReference>
<protein>
    <recommendedName>
        <fullName evidence="9">Curli production assembly/transport component CsgG</fullName>
    </recommendedName>
</protein>
<keyword evidence="5" id="KW-0449">Lipoprotein</keyword>
<feature type="signal peptide" evidence="6">
    <location>
        <begin position="1"/>
        <end position="22"/>
    </location>
</feature>
<comment type="caution">
    <text evidence="7">The sequence shown here is derived from an EMBL/GenBank/DDBJ whole genome shotgun (WGS) entry which is preliminary data.</text>
</comment>
<evidence type="ECO:0000313" key="8">
    <source>
        <dbReference type="Proteomes" id="UP001165089"/>
    </source>
</evidence>
<dbReference type="PANTHER" id="PTHR41164:SF1">
    <property type="entry name" value="CURLI PRODUCTION ASSEMBLY_TRANSPORT COMPONENT CSGG"/>
    <property type="match status" value="1"/>
</dbReference>
<proteinExistence type="predicted"/>